<evidence type="ECO:0000313" key="1">
    <source>
        <dbReference type="EMBL" id="MEQ2520500.1"/>
    </source>
</evidence>
<dbReference type="EMBL" id="JBBMFA010000090">
    <property type="protein sequence ID" value="MEQ2520500.1"/>
    <property type="molecule type" value="Genomic_DNA"/>
</dbReference>
<sequence>MMILRYPGAEYSHGSVKYAIGSTVMATNQSPYQGLLGTIVEIRDGQDRETQNETPDIYCSFDTPVIPAEIEKLEKVFSILHGTPKTLQDISLQRVIMAPDMIQVLHDQTVPSPQADIWVLLEDWANNGDFGSSLKLFSAYAEARRTMIDMLREELDCGLIMNIQSESQFSVMSDDNYYEAWIEGEYTFTHYRLSLEKLPLYLTESFLQKLAGTEAK</sequence>
<organism evidence="1 2">
    <name type="scientific">Ruthenibacterium intestinale</name>
    <dbReference type="NCBI Taxonomy" id="3133163"/>
    <lineage>
        <taxon>Bacteria</taxon>
        <taxon>Bacillati</taxon>
        <taxon>Bacillota</taxon>
        <taxon>Clostridia</taxon>
        <taxon>Eubacteriales</taxon>
        <taxon>Oscillospiraceae</taxon>
        <taxon>Ruthenibacterium</taxon>
    </lineage>
</organism>
<dbReference type="Proteomes" id="UP001477672">
    <property type="component" value="Unassembled WGS sequence"/>
</dbReference>
<gene>
    <name evidence="1" type="ORF">WMO24_08660</name>
</gene>
<comment type="caution">
    <text evidence="1">The sequence shown here is derived from an EMBL/GenBank/DDBJ whole genome shotgun (WGS) entry which is preliminary data.</text>
</comment>
<keyword evidence="2" id="KW-1185">Reference proteome</keyword>
<evidence type="ECO:0000313" key="2">
    <source>
        <dbReference type="Proteomes" id="UP001477672"/>
    </source>
</evidence>
<name>A0ABV1GFC1_9FIRM</name>
<proteinExistence type="predicted"/>
<accession>A0ABV1GFC1</accession>
<reference evidence="1 2" key="1">
    <citation type="submission" date="2024-03" db="EMBL/GenBank/DDBJ databases">
        <title>Human intestinal bacterial collection.</title>
        <authorList>
            <person name="Pauvert C."/>
            <person name="Hitch T.C.A."/>
            <person name="Clavel T."/>
        </authorList>
    </citation>
    <scope>NUCLEOTIDE SEQUENCE [LARGE SCALE GENOMIC DNA]</scope>
    <source>
        <strain evidence="1 2">CLA-JM-H11</strain>
    </source>
</reference>
<protein>
    <submittedName>
        <fullName evidence="1">Uncharacterized protein</fullName>
    </submittedName>
</protein>
<dbReference type="RefSeq" id="WP_349215996.1">
    <property type="nucleotide sequence ID" value="NZ_JBBMFA010000090.1"/>
</dbReference>